<evidence type="ECO:0000313" key="2">
    <source>
        <dbReference type="Proteomes" id="UP000824002"/>
    </source>
</evidence>
<reference evidence="1" key="1">
    <citation type="submission" date="2020-10" db="EMBL/GenBank/DDBJ databases">
        <authorList>
            <person name="Gilroy R."/>
        </authorList>
    </citation>
    <scope>NUCLEOTIDE SEQUENCE</scope>
    <source>
        <strain evidence="1">CHK199-13235</strain>
    </source>
</reference>
<reference evidence="1" key="2">
    <citation type="journal article" date="2021" name="PeerJ">
        <title>Extensive microbial diversity within the chicken gut microbiome revealed by metagenomics and culture.</title>
        <authorList>
            <person name="Gilroy R."/>
            <person name="Ravi A."/>
            <person name="Getino M."/>
            <person name="Pursley I."/>
            <person name="Horton D.L."/>
            <person name="Alikhan N.F."/>
            <person name="Baker D."/>
            <person name="Gharbi K."/>
            <person name="Hall N."/>
            <person name="Watson M."/>
            <person name="Adriaenssens E.M."/>
            <person name="Foster-Nyarko E."/>
            <person name="Jarju S."/>
            <person name="Secka A."/>
            <person name="Antonio M."/>
            <person name="Oren A."/>
            <person name="Chaudhuri R.R."/>
            <person name="La Ragione R."/>
            <person name="Hildebrand F."/>
            <person name="Pallen M.J."/>
        </authorList>
    </citation>
    <scope>NUCLEOTIDE SEQUENCE</scope>
    <source>
        <strain evidence="1">CHK199-13235</strain>
    </source>
</reference>
<protein>
    <submittedName>
        <fullName evidence="1">Uncharacterized protein</fullName>
    </submittedName>
</protein>
<sequence length="165" mass="17959">MKCRLCGTIYEGENACPYCGMPAIAELDGGGVAGSLCIEHRQRIISRLGSLSVVAYRYEQAGGEIKETQETAFLINLSEADGRIVWSEAEFLRLEPDDLEEGTALRLALRAEGNGFSRNFTAELPLPQTEGLWRVGAQIAPDLTLSVFVGSPENYSEVSGIRFLA</sequence>
<organism evidence="1 2">
    <name type="scientific">Candidatus Merdivicinus excrementipullorum</name>
    <dbReference type="NCBI Taxonomy" id="2840867"/>
    <lineage>
        <taxon>Bacteria</taxon>
        <taxon>Bacillati</taxon>
        <taxon>Bacillota</taxon>
        <taxon>Clostridia</taxon>
        <taxon>Eubacteriales</taxon>
        <taxon>Oscillospiraceae</taxon>
        <taxon>Oscillospiraceae incertae sedis</taxon>
        <taxon>Candidatus Merdivicinus</taxon>
    </lineage>
</organism>
<evidence type="ECO:0000313" key="1">
    <source>
        <dbReference type="EMBL" id="HIS76603.1"/>
    </source>
</evidence>
<proteinExistence type="predicted"/>
<name>A0A9D1FMR1_9FIRM</name>
<dbReference type="Proteomes" id="UP000824002">
    <property type="component" value="Unassembled WGS sequence"/>
</dbReference>
<accession>A0A9D1FMR1</accession>
<dbReference type="EMBL" id="DVJP01000049">
    <property type="protein sequence ID" value="HIS76603.1"/>
    <property type="molecule type" value="Genomic_DNA"/>
</dbReference>
<comment type="caution">
    <text evidence="1">The sequence shown here is derived from an EMBL/GenBank/DDBJ whole genome shotgun (WGS) entry which is preliminary data.</text>
</comment>
<dbReference type="AlphaFoldDB" id="A0A9D1FMR1"/>
<gene>
    <name evidence="1" type="ORF">IAB51_07310</name>
</gene>